<proteinExistence type="predicted"/>
<feature type="compositionally biased region" description="Basic and acidic residues" evidence="1">
    <location>
        <begin position="116"/>
        <end position="151"/>
    </location>
</feature>
<dbReference type="InterPro" id="IPR026680">
    <property type="entry name" value="CCDC137"/>
</dbReference>
<dbReference type="STRING" id="1280837.A0A316VIT0"/>
<feature type="region of interest" description="Disordered" evidence="1">
    <location>
        <begin position="1"/>
        <end position="36"/>
    </location>
</feature>
<feature type="compositionally biased region" description="Basic and acidic residues" evidence="1">
    <location>
        <begin position="50"/>
        <end position="61"/>
    </location>
</feature>
<dbReference type="RefSeq" id="XP_025357841.1">
    <property type="nucleotide sequence ID" value="XM_025497152.1"/>
</dbReference>
<name>A0A316VIT0_9BASI</name>
<dbReference type="PANTHER" id="PTHR21838:SF2">
    <property type="entry name" value="COILED-COIL DOMAIN-CONTAINING PROTEIN 137"/>
    <property type="match status" value="1"/>
</dbReference>
<organism evidence="2 3">
    <name type="scientific">Meira miltonrushii</name>
    <dbReference type="NCBI Taxonomy" id="1280837"/>
    <lineage>
        <taxon>Eukaryota</taxon>
        <taxon>Fungi</taxon>
        <taxon>Dikarya</taxon>
        <taxon>Basidiomycota</taxon>
        <taxon>Ustilaginomycotina</taxon>
        <taxon>Exobasidiomycetes</taxon>
        <taxon>Exobasidiales</taxon>
        <taxon>Brachybasidiaceae</taxon>
        <taxon>Meira</taxon>
    </lineage>
</organism>
<dbReference type="OrthoDB" id="5876637at2759"/>
<evidence type="ECO:0000256" key="1">
    <source>
        <dbReference type="SAM" id="MobiDB-lite"/>
    </source>
</evidence>
<dbReference type="EMBL" id="KZ819602">
    <property type="protein sequence ID" value="PWN37539.1"/>
    <property type="molecule type" value="Genomic_DNA"/>
</dbReference>
<feature type="region of interest" description="Disordered" evidence="1">
    <location>
        <begin position="50"/>
        <end position="78"/>
    </location>
</feature>
<evidence type="ECO:0000313" key="3">
    <source>
        <dbReference type="Proteomes" id="UP000245771"/>
    </source>
</evidence>
<dbReference type="InParanoid" id="A0A316VIT0"/>
<dbReference type="GO" id="GO:0005634">
    <property type="term" value="C:nucleus"/>
    <property type="evidence" value="ECO:0007669"/>
    <property type="project" value="TreeGrafter"/>
</dbReference>
<feature type="region of interest" description="Disordered" evidence="1">
    <location>
        <begin position="99"/>
        <end position="183"/>
    </location>
</feature>
<reference evidence="2 3" key="1">
    <citation type="journal article" date="2018" name="Mol. Biol. Evol.">
        <title>Broad Genomic Sampling Reveals a Smut Pathogenic Ancestry of the Fungal Clade Ustilaginomycotina.</title>
        <authorList>
            <person name="Kijpornyongpan T."/>
            <person name="Mondo S.J."/>
            <person name="Barry K."/>
            <person name="Sandor L."/>
            <person name="Lee J."/>
            <person name="Lipzen A."/>
            <person name="Pangilinan J."/>
            <person name="LaButti K."/>
            <person name="Hainaut M."/>
            <person name="Henrissat B."/>
            <person name="Grigoriev I.V."/>
            <person name="Spatafora J.W."/>
            <person name="Aime M.C."/>
        </authorList>
    </citation>
    <scope>NUCLEOTIDE SEQUENCE [LARGE SCALE GENOMIC DNA]</scope>
    <source>
        <strain evidence="2 3">MCA 3882</strain>
    </source>
</reference>
<accession>A0A316VIT0</accession>
<keyword evidence="3" id="KW-1185">Reference proteome</keyword>
<feature type="compositionally biased region" description="Basic and acidic residues" evidence="1">
    <location>
        <begin position="12"/>
        <end position="23"/>
    </location>
</feature>
<sequence>MPHKRSKQSIRQADRSTKGKDLPPKTNQVDLRDMPKGAMRILNAAKVQEDYHRRKKEENAKLIKKKEKNFKGHDDQELKIKTGEHLKDFNRRVENAMASDVNATIKSTRGSKRKRKTDEKDANDRFKDDAEEKRSSNKQTEERNSQSDRDWQIAQQKRRINDVVQAPPNLTKAPRGMVAPSMRRKAELEAERERAIRAYRLVKEQKQQKAQQ</sequence>
<gene>
    <name evidence="2" type="ORF">FA14DRAFT_141913</name>
</gene>
<protein>
    <submittedName>
        <fullName evidence="2">Uncharacterized protein</fullName>
    </submittedName>
</protein>
<dbReference type="Proteomes" id="UP000245771">
    <property type="component" value="Unassembled WGS sequence"/>
</dbReference>
<dbReference type="AlphaFoldDB" id="A0A316VIT0"/>
<dbReference type="PANTHER" id="PTHR21838">
    <property type="entry name" value="COILED-COIL DOMAIN-CONTAINING PROTEIN 137"/>
    <property type="match status" value="1"/>
</dbReference>
<feature type="compositionally biased region" description="Basic and acidic residues" evidence="1">
    <location>
        <begin position="69"/>
        <end position="78"/>
    </location>
</feature>
<evidence type="ECO:0000313" key="2">
    <source>
        <dbReference type="EMBL" id="PWN37539.1"/>
    </source>
</evidence>
<dbReference type="GeneID" id="37018933"/>